<dbReference type="Proteomes" id="UP000038830">
    <property type="component" value="Unassembled WGS sequence"/>
</dbReference>
<keyword evidence="1" id="KW-0812">Transmembrane</keyword>
<evidence type="ECO:0000313" key="3">
    <source>
        <dbReference type="Proteomes" id="UP000038830"/>
    </source>
</evidence>
<gene>
    <name evidence="2" type="ORF">BN1211_5795</name>
</gene>
<evidence type="ECO:0000313" key="2">
    <source>
        <dbReference type="EMBL" id="CEP24862.1"/>
    </source>
</evidence>
<feature type="transmembrane region" description="Helical" evidence="1">
    <location>
        <begin position="82"/>
        <end position="100"/>
    </location>
</feature>
<accession>A0A0H5C9V0</accession>
<dbReference type="AlphaFoldDB" id="A0A0H5C9V0"/>
<keyword evidence="1" id="KW-0472">Membrane</keyword>
<evidence type="ECO:0000256" key="1">
    <source>
        <dbReference type="SAM" id="Phobius"/>
    </source>
</evidence>
<keyword evidence="1" id="KW-1133">Transmembrane helix</keyword>
<organism evidence="2 3">
    <name type="scientific">Cyberlindnera jadinii (strain ATCC 18201 / CBS 1600 / BCRC 20928 / JCM 3617 / NBRC 0987 / NRRL Y-1542)</name>
    <name type="common">Torula yeast</name>
    <name type="synonym">Candida utilis</name>
    <dbReference type="NCBI Taxonomy" id="983966"/>
    <lineage>
        <taxon>Eukaryota</taxon>
        <taxon>Fungi</taxon>
        <taxon>Dikarya</taxon>
        <taxon>Ascomycota</taxon>
        <taxon>Saccharomycotina</taxon>
        <taxon>Saccharomycetes</taxon>
        <taxon>Phaffomycetales</taxon>
        <taxon>Phaffomycetaceae</taxon>
        <taxon>Cyberlindnera</taxon>
    </lineage>
</organism>
<protein>
    <submittedName>
        <fullName evidence="2">Uncharacterized protein</fullName>
    </submittedName>
</protein>
<sequence>MSSRVPAKLYRSAIYASQFVLSVENVDRISESLPKLLSSLNITNESLRINIIESTRNFINDFRFLYATLTEQAQINTRTSRLFIRHFVVIFGVLASGVAYRKLFTHWRTPLKSAVTLAELKPSALSATSVSLLLTTLPLFRSQVKNDTLSSLLHSLVSLSILPEGYAKDYATVYTAVQSIDQQLRPLGLGRYYWLLLPLSFSEIVKLLTVSPDYVPNLYKKVLGYLYSGFVEKKPIYYLQDWPKPLEFFVNLHQATRVNKTLLYREITLTNVNPSHTNAKLSVLNPSNASLKNILLTKSPRKLAELLVITLPVFTLINYLKSKWSNDPEEKFEWRATLQKSLKSSFKLSLTTLLTIITSYSLLITKLPTRLNGFISGLWFYIYRDTMSPYFATLVARIALLATFRQHRDRLAKHGYWGSLAGSSSATVVGALSLLKLYKLDSNNQLFGRMWQYVQYIKRGGEQH</sequence>
<reference evidence="3" key="1">
    <citation type="journal article" date="2015" name="J. Biotechnol.">
        <title>The structure of the Cyberlindnera jadinii genome and its relation to Candida utilis analyzed by the occurrence of single nucleotide polymorphisms.</title>
        <authorList>
            <person name="Rupp O."/>
            <person name="Brinkrolf K."/>
            <person name="Buerth C."/>
            <person name="Kunigo M."/>
            <person name="Schneider J."/>
            <person name="Jaenicke S."/>
            <person name="Goesmann A."/>
            <person name="Puehler A."/>
            <person name="Jaeger K.-E."/>
            <person name="Ernst J.F."/>
        </authorList>
    </citation>
    <scope>NUCLEOTIDE SEQUENCE [LARGE SCALE GENOMIC DNA]</scope>
    <source>
        <strain evidence="3">ATCC 18201 / CBS 1600 / BCRC 20928 / JCM 3617 / NBRC 0987 / NRRL Y-1542</strain>
    </source>
</reference>
<dbReference type="EMBL" id="CDQK01000007">
    <property type="protein sequence ID" value="CEP24862.1"/>
    <property type="molecule type" value="Genomic_DNA"/>
</dbReference>
<name>A0A0H5C9V0_CYBJN</name>
<proteinExistence type="predicted"/>